<accession>A0ACB7GS31</accession>
<gene>
    <name evidence="1" type="ORF">MANES_11G015000v8</name>
</gene>
<proteinExistence type="predicted"/>
<organism evidence="1 2">
    <name type="scientific">Manihot esculenta</name>
    <name type="common">Cassava</name>
    <name type="synonym">Jatropha manihot</name>
    <dbReference type="NCBI Taxonomy" id="3983"/>
    <lineage>
        <taxon>Eukaryota</taxon>
        <taxon>Viridiplantae</taxon>
        <taxon>Streptophyta</taxon>
        <taxon>Embryophyta</taxon>
        <taxon>Tracheophyta</taxon>
        <taxon>Spermatophyta</taxon>
        <taxon>Magnoliopsida</taxon>
        <taxon>eudicotyledons</taxon>
        <taxon>Gunneridae</taxon>
        <taxon>Pentapetalae</taxon>
        <taxon>rosids</taxon>
        <taxon>fabids</taxon>
        <taxon>Malpighiales</taxon>
        <taxon>Euphorbiaceae</taxon>
        <taxon>Crotonoideae</taxon>
        <taxon>Manihoteae</taxon>
        <taxon>Manihot</taxon>
    </lineage>
</organism>
<comment type="caution">
    <text evidence="1">The sequence shown here is derived from an EMBL/GenBank/DDBJ whole genome shotgun (WGS) entry which is preliminary data.</text>
</comment>
<evidence type="ECO:0000313" key="2">
    <source>
        <dbReference type="Proteomes" id="UP000091857"/>
    </source>
</evidence>
<sequence length="140" mass="15804">MGVRASKPGKLIGARVVKRRGGPPLAPRGYVPICVGVNDDTRRFIVHRTALGDAEFTELLCKSAEEYGFSNQGVLRILHEAKDFEEWMIRKSKLRVARVNPVSMGDREGSIREFGQKQTRNYDNLPNISSWQTISCQLEE</sequence>
<protein>
    <submittedName>
        <fullName evidence="1">Uncharacterized protein</fullName>
    </submittedName>
</protein>
<name>A0ACB7GS31_MANES</name>
<evidence type="ECO:0000313" key="1">
    <source>
        <dbReference type="EMBL" id="KAG8643189.1"/>
    </source>
</evidence>
<keyword evidence="2" id="KW-1185">Reference proteome</keyword>
<reference evidence="2" key="1">
    <citation type="journal article" date="2016" name="Nat. Biotechnol.">
        <title>Sequencing wild and cultivated cassava and related species reveals extensive interspecific hybridization and genetic diversity.</title>
        <authorList>
            <person name="Bredeson J.V."/>
            <person name="Lyons J.B."/>
            <person name="Prochnik S.E."/>
            <person name="Wu G.A."/>
            <person name="Ha C.M."/>
            <person name="Edsinger-Gonzales E."/>
            <person name="Grimwood J."/>
            <person name="Schmutz J."/>
            <person name="Rabbi I.Y."/>
            <person name="Egesi C."/>
            <person name="Nauluvula P."/>
            <person name="Lebot V."/>
            <person name="Ndunguru J."/>
            <person name="Mkamilo G."/>
            <person name="Bart R.S."/>
            <person name="Setter T.L."/>
            <person name="Gleadow R.M."/>
            <person name="Kulakow P."/>
            <person name="Ferguson M.E."/>
            <person name="Rounsley S."/>
            <person name="Rokhsar D.S."/>
        </authorList>
    </citation>
    <scope>NUCLEOTIDE SEQUENCE [LARGE SCALE GENOMIC DNA]</scope>
    <source>
        <strain evidence="2">cv. AM560-2</strain>
    </source>
</reference>
<dbReference type="Proteomes" id="UP000091857">
    <property type="component" value="Chromosome 11"/>
</dbReference>
<dbReference type="EMBL" id="CM004397">
    <property type="protein sequence ID" value="KAG8643189.1"/>
    <property type="molecule type" value="Genomic_DNA"/>
</dbReference>